<comment type="caution">
    <text evidence="2">The sequence shown here is derived from an EMBL/GenBank/DDBJ whole genome shotgun (WGS) entry which is preliminary data.</text>
</comment>
<name>A0A5M8PTP1_9LECA</name>
<evidence type="ECO:0000313" key="2">
    <source>
        <dbReference type="EMBL" id="KAA6412988.1"/>
    </source>
</evidence>
<proteinExistence type="predicted"/>
<sequence>MPEDRDKIHIHVPFEGELEQIRDLQSLKPEVENLRAELNRLQKSRLRMLIANALIDLARKIAKEYKSELLDDPSTTRLQKFAANVNDAQLQQMGIPKKFWSPLRKLEKYIITRNQQAHETSEDFAQLLLNEQFKEGHVFELWKDIFPLLYGAPVEEIAARKEEDDDKMLLGSL</sequence>
<gene>
    <name evidence="2" type="ORF">FRX48_02731</name>
</gene>
<reference evidence="2 3" key="1">
    <citation type="submission" date="2019-09" db="EMBL/GenBank/DDBJ databases">
        <title>The hologenome of the rock-dwelling lichen Lasallia pustulata.</title>
        <authorList>
            <person name="Greshake Tzovaras B."/>
            <person name="Segers F."/>
            <person name="Bicker A."/>
            <person name="Dal Grande F."/>
            <person name="Otte J."/>
            <person name="Hankeln T."/>
            <person name="Schmitt I."/>
            <person name="Ebersberger I."/>
        </authorList>
    </citation>
    <scope>NUCLEOTIDE SEQUENCE [LARGE SCALE GENOMIC DNA]</scope>
    <source>
        <strain evidence="2">A1-1</strain>
    </source>
</reference>
<protein>
    <submittedName>
        <fullName evidence="2">Uncharacterized protein</fullName>
    </submittedName>
</protein>
<evidence type="ECO:0000256" key="1">
    <source>
        <dbReference type="SAM" id="Coils"/>
    </source>
</evidence>
<feature type="coiled-coil region" evidence="1">
    <location>
        <begin position="24"/>
        <end position="51"/>
    </location>
</feature>
<keyword evidence="1" id="KW-0175">Coiled coil</keyword>
<organism evidence="2 3">
    <name type="scientific">Lasallia pustulata</name>
    <dbReference type="NCBI Taxonomy" id="136370"/>
    <lineage>
        <taxon>Eukaryota</taxon>
        <taxon>Fungi</taxon>
        <taxon>Dikarya</taxon>
        <taxon>Ascomycota</taxon>
        <taxon>Pezizomycotina</taxon>
        <taxon>Lecanoromycetes</taxon>
        <taxon>OSLEUM clade</taxon>
        <taxon>Umbilicariomycetidae</taxon>
        <taxon>Umbilicariales</taxon>
        <taxon>Umbilicariaceae</taxon>
        <taxon>Lasallia</taxon>
    </lineage>
</organism>
<dbReference type="OrthoDB" id="5430558at2759"/>
<evidence type="ECO:0000313" key="3">
    <source>
        <dbReference type="Proteomes" id="UP000324767"/>
    </source>
</evidence>
<dbReference type="AlphaFoldDB" id="A0A5M8PTP1"/>
<dbReference type="EMBL" id="VXIT01000004">
    <property type="protein sequence ID" value="KAA6412988.1"/>
    <property type="molecule type" value="Genomic_DNA"/>
</dbReference>
<dbReference type="Proteomes" id="UP000324767">
    <property type="component" value="Unassembled WGS sequence"/>
</dbReference>
<accession>A0A5M8PTP1</accession>